<reference evidence="1" key="1">
    <citation type="submission" date="2018-05" db="EMBL/GenBank/DDBJ databases">
        <authorList>
            <person name="Lanie J.A."/>
            <person name="Ng W.-L."/>
            <person name="Kazmierczak K.M."/>
            <person name="Andrzejewski T.M."/>
            <person name="Davidsen T.M."/>
            <person name="Wayne K.J."/>
            <person name="Tettelin H."/>
            <person name="Glass J.I."/>
            <person name="Rusch D."/>
            <person name="Podicherti R."/>
            <person name="Tsui H.-C.T."/>
            <person name="Winkler M.E."/>
        </authorList>
    </citation>
    <scope>NUCLEOTIDE SEQUENCE</scope>
</reference>
<name>A0A382HQB2_9ZZZZ</name>
<dbReference type="AlphaFoldDB" id="A0A382HQB2"/>
<sequence length="232" mass="24386">VALETDRSALATLELFREQEGFSGDGEIVVLKAISGDQLVIPNGTMLLVAEFVREGPDLLLIGPDGDRVLIQDYFTLAEPPVLMTEGGAVLPPDLVALLAGPAAPGQYAQTEEGVEPQPIGRVDEMVGSVTASRVDGVTVTLSKDSPVYQGDVLDTGAGAAVAIVFIDETEFSLGEDGRMVLDELIFDPTSLEGSSSFSVIQGVFVFVSGEIAANNPDEMMADRCNLNQIGL</sequence>
<proteinExistence type="predicted"/>
<protein>
    <submittedName>
        <fullName evidence="1">Uncharacterized protein</fullName>
    </submittedName>
</protein>
<organism evidence="1">
    <name type="scientific">marine metagenome</name>
    <dbReference type="NCBI Taxonomy" id="408172"/>
    <lineage>
        <taxon>unclassified sequences</taxon>
        <taxon>metagenomes</taxon>
        <taxon>ecological metagenomes</taxon>
    </lineage>
</organism>
<evidence type="ECO:0000313" key="1">
    <source>
        <dbReference type="EMBL" id="SVB89564.1"/>
    </source>
</evidence>
<gene>
    <name evidence="1" type="ORF">METZ01_LOCUS242418</name>
</gene>
<feature type="non-terminal residue" evidence="1">
    <location>
        <position position="1"/>
    </location>
</feature>
<accession>A0A382HQB2</accession>
<dbReference type="EMBL" id="UINC01062700">
    <property type="protein sequence ID" value="SVB89564.1"/>
    <property type="molecule type" value="Genomic_DNA"/>
</dbReference>